<dbReference type="InterPro" id="IPR047859">
    <property type="entry name" value="Ribosomal_bL17_CS"/>
</dbReference>
<keyword evidence="2 4" id="KW-0689">Ribosomal protein</keyword>
<evidence type="ECO:0000256" key="2">
    <source>
        <dbReference type="ARBA" id="ARBA00022980"/>
    </source>
</evidence>
<evidence type="ECO:0000256" key="1">
    <source>
        <dbReference type="ARBA" id="ARBA00008777"/>
    </source>
</evidence>
<evidence type="ECO:0000256" key="6">
    <source>
        <dbReference type="SAM" id="MobiDB-lite"/>
    </source>
</evidence>
<dbReference type="HAMAP" id="MF_01368">
    <property type="entry name" value="Ribosomal_bL17"/>
    <property type="match status" value="1"/>
</dbReference>
<feature type="region of interest" description="Disordered" evidence="6">
    <location>
        <begin position="126"/>
        <end position="210"/>
    </location>
</feature>
<dbReference type="GO" id="GO:0005840">
    <property type="term" value="C:ribosome"/>
    <property type="evidence" value="ECO:0007669"/>
    <property type="project" value="UniProtKB-KW"/>
</dbReference>
<evidence type="ECO:0000313" key="7">
    <source>
        <dbReference type="EMBL" id="MCX2745014.1"/>
    </source>
</evidence>
<dbReference type="NCBIfam" id="TIGR00059">
    <property type="entry name" value="L17"/>
    <property type="match status" value="1"/>
</dbReference>
<keyword evidence="3 4" id="KW-0687">Ribonucleoprotein</keyword>
<evidence type="ECO:0000256" key="3">
    <source>
        <dbReference type="ARBA" id="ARBA00023274"/>
    </source>
</evidence>
<gene>
    <name evidence="4 7" type="primary">rplQ</name>
    <name evidence="7" type="ORF">OO013_14115</name>
</gene>
<feature type="compositionally biased region" description="Low complexity" evidence="6">
    <location>
        <begin position="141"/>
        <end position="150"/>
    </location>
</feature>
<protein>
    <recommendedName>
        <fullName evidence="4">Large ribosomal subunit protein bL17</fullName>
    </recommendedName>
</protein>
<reference evidence="7 8" key="1">
    <citation type="submission" date="2022-11" db="EMBL/GenBank/DDBJ databases">
        <title>The characterization of three novel Bacteroidetes species and genomic analysis of their roles in tidal elemental geochemical cycles.</title>
        <authorList>
            <person name="Ma K."/>
        </authorList>
    </citation>
    <scope>NUCLEOTIDE SEQUENCE [LARGE SCALE GENOMIC DNA]</scope>
    <source>
        <strain evidence="7 8">M17</strain>
    </source>
</reference>
<name>A0ABT3RUI0_9BACT</name>
<dbReference type="Proteomes" id="UP001209885">
    <property type="component" value="Unassembled WGS sequence"/>
</dbReference>
<feature type="compositionally biased region" description="Basic residues" evidence="6">
    <location>
        <begin position="130"/>
        <end position="140"/>
    </location>
</feature>
<dbReference type="Pfam" id="PF01196">
    <property type="entry name" value="Ribosomal_L17"/>
    <property type="match status" value="1"/>
</dbReference>
<dbReference type="InterPro" id="IPR036373">
    <property type="entry name" value="Ribosomal_bL17_sf"/>
</dbReference>
<sequence>MRHGKKFNHLGRTASHRKAMLSNMASSLILHKRITTTVAKAKALRKYVEPLITKAKADSTHSRRVVFSYLQNKYSVDTLFNEVADKVANRPGGYTRIIKLNSRLGDNADMCIMELVDYNELLVKEEKSAGKKTRRSRRGSGSKAKSAAPKSEAKAEETKAEESKTEEPKAEKPKADTKKAEAKKAAPKKESKKTDSESKSSDEKNEDKGE</sequence>
<proteinExistence type="inferred from homology"/>
<evidence type="ECO:0000256" key="4">
    <source>
        <dbReference type="HAMAP-Rule" id="MF_01368"/>
    </source>
</evidence>
<evidence type="ECO:0000256" key="5">
    <source>
        <dbReference type="RuleBase" id="RU000660"/>
    </source>
</evidence>
<keyword evidence="8" id="KW-1185">Reference proteome</keyword>
<dbReference type="PANTHER" id="PTHR14413:SF16">
    <property type="entry name" value="LARGE RIBOSOMAL SUBUNIT PROTEIN BL17M"/>
    <property type="match status" value="1"/>
</dbReference>
<evidence type="ECO:0000313" key="8">
    <source>
        <dbReference type="Proteomes" id="UP001209885"/>
    </source>
</evidence>
<dbReference type="PANTHER" id="PTHR14413">
    <property type="entry name" value="RIBOSOMAL PROTEIN L17"/>
    <property type="match status" value="1"/>
</dbReference>
<comment type="similarity">
    <text evidence="1 4 5">Belongs to the bacterial ribosomal protein bL17 family.</text>
</comment>
<comment type="caution">
    <text evidence="7">The sequence shown here is derived from an EMBL/GenBank/DDBJ whole genome shotgun (WGS) entry which is preliminary data.</text>
</comment>
<dbReference type="Gene3D" id="3.90.1030.10">
    <property type="entry name" value="Ribosomal protein L17"/>
    <property type="match status" value="1"/>
</dbReference>
<dbReference type="InterPro" id="IPR000456">
    <property type="entry name" value="Ribosomal_bL17"/>
</dbReference>
<dbReference type="RefSeq" id="WP_266057575.1">
    <property type="nucleotide sequence ID" value="NZ_JAPFQN010000007.1"/>
</dbReference>
<dbReference type="PROSITE" id="PS01167">
    <property type="entry name" value="RIBOSOMAL_L17"/>
    <property type="match status" value="1"/>
</dbReference>
<feature type="compositionally biased region" description="Basic and acidic residues" evidence="6">
    <location>
        <begin position="151"/>
        <end position="210"/>
    </location>
</feature>
<dbReference type="EMBL" id="JAPFQN010000007">
    <property type="protein sequence ID" value="MCX2745014.1"/>
    <property type="molecule type" value="Genomic_DNA"/>
</dbReference>
<organism evidence="7 8">
    <name type="scientific">Mangrovivirga halotolerans</name>
    <dbReference type="NCBI Taxonomy" id="2993936"/>
    <lineage>
        <taxon>Bacteria</taxon>
        <taxon>Pseudomonadati</taxon>
        <taxon>Bacteroidota</taxon>
        <taxon>Cytophagia</taxon>
        <taxon>Cytophagales</taxon>
        <taxon>Mangrovivirgaceae</taxon>
        <taxon>Mangrovivirga</taxon>
    </lineage>
</organism>
<comment type="subunit">
    <text evidence="4">Part of the 50S ribosomal subunit. Contacts protein L32.</text>
</comment>
<accession>A0ABT3RUI0</accession>
<dbReference type="SUPFAM" id="SSF64263">
    <property type="entry name" value="Prokaryotic ribosomal protein L17"/>
    <property type="match status" value="1"/>
</dbReference>